<evidence type="ECO:0008006" key="3">
    <source>
        <dbReference type="Google" id="ProtNLM"/>
    </source>
</evidence>
<organism evidence="1 2">
    <name type="scientific">Nitrospira defluvii</name>
    <dbReference type="NCBI Taxonomy" id="330214"/>
    <lineage>
        <taxon>Bacteria</taxon>
        <taxon>Pseudomonadati</taxon>
        <taxon>Nitrospirota</taxon>
        <taxon>Nitrospiria</taxon>
        <taxon>Nitrospirales</taxon>
        <taxon>Nitrospiraceae</taxon>
        <taxon>Nitrospira</taxon>
    </lineage>
</organism>
<dbReference type="Proteomes" id="UP000675880">
    <property type="component" value="Unassembled WGS sequence"/>
</dbReference>
<sequence>MFRMRLSRILVALTIVFLAGCGTTRIPAPSEAVNDLSGKTKIHIAHYDPEKFTIWIGGQTGRGIALGILLGGIGGAIEGGLQLDEARETGAKFISASQLMDPVTQIENRFLRAWQRELQLTALPAAQLMSSDSARRLQEQFNEGYVIDFKTQKWSIEPVLYGGLSSDHSTYRPSYTGRARLVRLHDQKIVWEGTCTYAKDQTLTPTLNRDEITGDDKGTALKAALQTLGDACADDLWRQFFGRESGPDFQPTTVTEATR</sequence>
<keyword evidence="2" id="KW-1185">Reference proteome</keyword>
<evidence type="ECO:0000313" key="2">
    <source>
        <dbReference type="Proteomes" id="UP000675880"/>
    </source>
</evidence>
<dbReference type="EMBL" id="CAJNBJ010000017">
    <property type="protein sequence ID" value="CAE6779809.1"/>
    <property type="molecule type" value="Genomic_DNA"/>
</dbReference>
<evidence type="ECO:0000313" key="1">
    <source>
        <dbReference type="EMBL" id="CAE6779809.1"/>
    </source>
</evidence>
<accession>A0ABN7M187</accession>
<gene>
    <name evidence="1" type="ORF">NSPZN2_40698</name>
</gene>
<name>A0ABN7M187_9BACT</name>
<protein>
    <recommendedName>
        <fullName evidence="3">Lipoprotein</fullName>
    </recommendedName>
</protein>
<dbReference type="PROSITE" id="PS51257">
    <property type="entry name" value="PROKAR_LIPOPROTEIN"/>
    <property type="match status" value="1"/>
</dbReference>
<reference evidence="1 2" key="1">
    <citation type="submission" date="2021-02" db="EMBL/GenBank/DDBJ databases">
        <authorList>
            <person name="Han P."/>
        </authorList>
    </citation>
    <scope>NUCLEOTIDE SEQUENCE [LARGE SCALE GENOMIC DNA]</scope>
    <source>
        <strain evidence="1">Candidatus Nitrospira sp. ZN2</strain>
    </source>
</reference>
<proteinExistence type="predicted"/>
<comment type="caution">
    <text evidence="1">The sequence shown here is derived from an EMBL/GenBank/DDBJ whole genome shotgun (WGS) entry which is preliminary data.</text>
</comment>